<feature type="transmembrane region" description="Helical" evidence="10">
    <location>
        <begin position="330"/>
        <end position="348"/>
    </location>
</feature>
<evidence type="ECO:0000256" key="9">
    <source>
        <dbReference type="ARBA" id="ARBA00023180"/>
    </source>
</evidence>
<feature type="compositionally biased region" description="Gly residues" evidence="11">
    <location>
        <begin position="244"/>
        <end position="256"/>
    </location>
</feature>
<keyword evidence="4 10" id="KW-0813">Transport</keyword>
<reference evidence="12 13" key="2">
    <citation type="journal article" date="2023" name="Mol. Biol. Evol.">
        <title>Genomics of Secondarily Temperate Adaptation in the Only Non-Antarctic Icefish.</title>
        <authorList>
            <person name="Rivera-Colon A.G."/>
            <person name="Rayamajhi N."/>
            <person name="Minhas B.F."/>
            <person name="Madrigal G."/>
            <person name="Bilyk K.T."/>
            <person name="Yoon V."/>
            <person name="Hune M."/>
            <person name="Gregory S."/>
            <person name="Cheng C.H.C."/>
            <person name="Catchen J.M."/>
        </authorList>
    </citation>
    <scope>NUCLEOTIDE SEQUENCE [LARGE SCALE GENOMIC DNA]</scope>
    <source>
        <strain evidence="12">JMC-PN-2008</strain>
    </source>
</reference>
<evidence type="ECO:0000256" key="8">
    <source>
        <dbReference type="ARBA" id="ARBA00023136"/>
    </source>
</evidence>
<comment type="catalytic activity">
    <reaction evidence="1 10">
        <text>riboflavin(in) = riboflavin(out)</text>
        <dbReference type="Rhea" id="RHEA:35015"/>
        <dbReference type="ChEBI" id="CHEBI:57986"/>
    </reaction>
</comment>
<evidence type="ECO:0000256" key="7">
    <source>
        <dbReference type="ARBA" id="ARBA00022989"/>
    </source>
</evidence>
<keyword evidence="6 10" id="KW-0812">Transmembrane</keyword>
<gene>
    <name evidence="12" type="ORF">PBY51_001200</name>
</gene>
<evidence type="ECO:0000256" key="4">
    <source>
        <dbReference type="ARBA" id="ARBA00022448"/>
    </source>
</evidence>
<dbReference type="PANTHER" id="PTHR12929">
    <property type="entry name" value="SOLUTE CARRIER FAMILY 52"/>
    <property type="match status" value="1"/>
</dbReference>
<evidence type="ECO:0000256" key="2">
    <source>
        <dbReference type="ARBA" id="ARBA00004651"/>
    </source>
</evidence>
<evidence type="ECO:0000313" key="12">
    <source>
        <dbReference type="EMBL" id="KAK5864241.1"/>
    </source>
</evidence>
<comment type="caution">
    <text evidence="12">The sequence shown here is derived from an EMBL/GenBank/DDBJ whole genome shotgun (WGS) entry which is preliminary data.</text>
</comment>
<feature type="transmembrane region" description="Helical" evidence="10">
    <location>
        <begin position="38"/>
        <end position="61"/>
    </location>
</feature>
<feature type="transmembrane region" description="Helical" evidence="10">
    <location>
        <begin position="73"/>
        <end position="93"/>
    </location>
</feature>
<evidence type="ECO:0000256" key="1">
    <source>
        <dbReference type="ARBA" id="ARBA00000215"/>
    </source>
</evidence>
<evidence type="ECO:0000313" key="13">
    <source>
        <dbReference type="Proteomes" id="UP001346869"/>
    </source>
</evidence>
<dbReference type="Pfam" id="PF06237">
    <property type="entry name" value="SLC52_ribofla_tr"/>
    <property type="match status" value="1"/>
</dbReference>
<dbReference type="PANTHER" id="PTHR12929:SF4">
    <property type="entry name" value="SOLUTE CARRIER FAMILY 52, RIBOFLAVIN TRANSPORTER, MEMBER 3"/>
    <property type="match status" value="1"/>
</dbReference>
<dbReference type="GO" id="GO:0032217">
    <property type="term" value="F:riboflavin transmembrane transporter activity"/>
    <property type="evidence" value="ECO:0007669"/>
    <property type="project" value="UniProtKB-UniRule"/>
</dbReference>
<keyword evidence="9" id="KW-0325">Glycoprotein</keyword>
<reference evidence="12 13" key="1">
    <citation type="journal article" date="2023" name="Genes (Basel)">
        <title>Chromosome-Level Genome Assembly and Circadian Gene Repertoire of the Patagonia Blennie Eleginops maclovinus-The Closest Ancestral Proxy of Antarctic Cryonotothenioids.</title>
        <authorList>
            <person name="Cheng C.C."/>
            <person name="Rivera-Colon A.G."/>
            <person name="Minhas B.F."/>
            <person name="Wilson L."/>
            <person name="Rayamajhi N."/>
            <person name="Vargas-Chacoff L."/>
            <person name="Catchen J.M."/>
        </authorList>
    </citation>
    <scope>NUCLEOTIDE SEQUENCE [LARGE SCALE GENOMIC DNA]</scope>
    <source>
        <strain evidence="12">JMC-PN-2008</strain>
    </source>
</reference>
<dbReference type="AlphaFoldDB" id="A0AAN7XH61"/>
<keyword evidence="13" id="KW-1185">Reference proteome</keyword>
<keyword evidence="7 10" id="KW-1133">Transmembrane helix</keyword>
<evidence type="ECO:0000256" key="6">
    <source>
        <dbReference type="ARBA" id="ARBA00022692"/>
    </source>
</evidence>
<dbReference type="InterPro" id="IPR009357">
    <property type="entry name" value="Riboflavin_transptr"/>
</dbReference>
<feature type="transmembrane region" description="Helical" evidence="10">
    <location>
        <begin position="193"/>
        <end position="212"/>
    </location>
</feature>
<dbReference type="GO" id="GO:0005886">
    <property type="term" value="C:plasma membrane"/>
    <property type="evidence" value="ECO:0007669"/>
    <property type="project" value="UniProtKB-SubCell"/>
</dbReference>
<evidence type="ECO:0000256" key="11">
    <source>
        <dbReference type="SAM" id="MobiDB-lite"/>
    </source>
</evidence>
<evidence type="ECO:0000256" key="5">
    <source>
        <dbReference type="ARBA" id="ARBA00022475"/>
    </source>
</evidence>
<dbReference type="Proteomes" id="UP001346869">
    <property type="component" value="Unassembled WGS sequence"/>
</dbReference>
<feature type="transmembrane region" description="Helical" evidence="10">
    <location>
        <begin position="368"/>
        <end position="391"/>
    </location>
</feature>
<comment type="subcellular location">
    <subcellularLocation>
        <location evidence="2 10">Cell membrane</location>
        <topology evidence="2 10">Multi-pass membrane protein</topology>
    </subcellularLocation>
</comment>
<feature type="transmembrane region" description="Helical" evidence="10">
    <location>
        <begin position="105"/>
        <end position="129"/>
    </location>
</feature>
<feature type="transmembrane region" description="Helical" evidence="10">
    <location>
        <begin position="270"/>
        <end position="291"/>
    </location>
</feature>
<comment type="function">
    <text evidence="10">Plasma membrane transporter mediating the uptake by cells of the water soluble vitamin B2/riboflavin that plays a key role in biochemical oxidation-reduction reactions of the carbohydrate, lipid, and amino acid metabolism.</text>
</comment>
<name>A0AAN7XH61_ELEMC</name>
<dbReference type="EMBL" id="JAUZQC010000011">
    <property type="protein sequence ID" value="KAK5864241.1"/>
    <property type="molecule type" value="Genomic_DNA"/>
</dbReference>
<feature type="transmembrane region" description="Helical" evidence="10">
    <location>
        <begin position="398"/>
        <end position="421"/>
    </location>
</feature>
<keyword evidence="8 10" id="KW-0472">Membrane</keyword>
<keyword evidence="5 10" id="KW-1003">Cell membrane</keyword>
<feature type="region of interest" description="Disordered" evidence="11">
    <location>
        <begin position="230"/>
        <end position="260"/>
    </location>
</feature>
<accession>A0AAN7XH61</accession>
<organism evidence="12 13">
    <name type="scientific">Eleginops maclovinus</name>
    <name type="common">Patagonian blennie</name>
    <name type="synonym">Eleginus maclovinus</name>
    <dbReference type="NCBI Taxonomy" id="56733"/>
    <lineage>
        <taxon>Eukaryota</taxon>
        <taxon>Metazoa</taxon>
        <taxon>Chordata</taxon>
        <taxon>Craniata</taxon>
        <taxon>Vertebrata</taxon>
        <taxon>Euteleostomi</taxon>
        <taxon>Actinopterygii</taxon>
        <taxon>Neopterygii</taxon>
        <taxon>Teleostei</taxon>
        <taxon>Neoteleostei</taxon>
        <taxon>Acanthomorphata</taxon>
        <taxon>Eupercaria</taxon>
        <taxon>Perciformes</taxon>
        <taxon>Notothenioidei</taxon>
        <taxon>Eleginopidae</taxon>
        <taxon>Eleginops</taxon>
    </lineage>
</organism>
<evidence type="ECO:0000256" key="10">
    <source>
        <dbReference type="RuleBase" id="RU368035"/>
    </source>
</evidence>
<feature type="transmembrane region" description="Helical" evidence="10">
    <location>
        <begin position="141"/>
        <end position="161"/>
    </location>
</feature>
<proteinExistence type="inferred from homology"/>
<protein>
    <recommendedName>
        <fullName evidence="10">Riboflavin transporter</fullName>
    </recommendedName>
</protein>
<sequence length="439" mass="46131">MTLLVHLLSCVFGLGSWVAVNGVWVELPLLVTSLPEGWLLPSYLTLIIQLANLGPLLVTLLHRLTPGRLHEPAVISCLLCLGVTSCILLAFFWDRTTVVGGGPHSTAFFVLTFFLSLVDCTSSVTFLPFMMQLPEEYVSSFFVGEGLSGFLPAAAALAQSVGFTKCVNSSSGNMTEHSIMQTEYLPPSFSTEVFFFLLAAMMCLSLAAFIALNKLPRTVPGSTENLVPDAGSISSGLENPGAEGATGGGNGPGEGEAPGKVNPDLSLQQLIFIYVTVVWVNGATNGLLPAVQTFSCKPYGDLTYHLSTALAAVANPAACTVAMFFPNRSLLFLGLLTALGSGFGGYNMAMAAMSPCPLMQGSAAGETIIVLSWLLFTGTLSYVKVMVGVILRARGHSALVWCGAAGQVGSLIGSVTMFPLVNVYKLFTSADFCSTSCPS</sequence>
<feature type="transmembrane region" description="Helical" evidence="10">
    <location>
        <begin position="303"/>
        <end position="325"/>
    </location>
</feature>
<evidence type="ECO:0000256" key="3">
    <source>
        <dbReference type="ARBA" id="ARBA00006366"/>
    </source>
</evidence>
<comment type="similarity">
    <text evidence="3 10">Belongs to the riboflavin transporter family.</text>
</comment>